<dbReference type="InterPro" id="IPR046675">
    <property type="entry name" value="DUF6545"/>
</dbReference>
<reference evidence="3 4" key="1">
    <citation type="journal article" date="2019" name="Int. J. Syst. Evol. Microbiol.">
        <title>The Global Catalogue of Microorganisms (GCM) 10K type strain sequencing project: providing services to taxonomists for standard genome sequencing and annotation.</title>
        <authorList>
            <consortium name="The Broad Institute Genomics Platform"/>
            <consortium name="The Broad Institute Genome Sequencing Center for Infectious Disease"/>
            <person name="Wu L."/>
            <person name="Ma J."/>
        </authorList>
    </citation>
    <scope>NUCLEOTIDE SEQUENCE [LARGE SCALE GENOMIC DNA]</scope>
    <source>
        <strain evidence="3 4">JCM 13244</strain>
    </source>
</reference>
<keyword evidence="1" id="KW-1133">Transmembrane helix</keyword>
<feature type="transmembrane region" description="Helical" evidence="1">
    <location>
        <begin position="97"/>
        <end position="115"/>
    </location>
</feature>
<dbReference type="RefSeq" id="WP_246585734.1">
    <property type="nucleotide sequence ID" value="NZ_BAAALR010000063.1"/>
</dbReference>
<gene>
    <name evidence="3" type="ORF">GCM10009680_56310</name>
</gene>
<dbReference type="NCBIfam" id="NF042915">
    <property type="entry name" value="MAB_1171c_fam"/>
    <property type="match status" value="1"/>
</dbReference>
<dbReference type="InterPro" id="IPR050039">
    <property type="entry name" value="MAB_1171c-like"/>
</dbReference>
<feature type="transmembrane region" description="Helical" evidence="1">
    <location>
        <begin position="206"/>
        <end position="229"/>
    </location>
</feature>
<proteinExistence type="predicted"/>
<organism evidence="3 4">
    <name type="scientific">Streptomyces yatensis</name>
    <dbReference type="NCBI Taxonomy" id="155177"/>
    <lineage>
        <taxon>Bacteria</taxon>
        <taxon>Bacillati</taxon>
        <taxon>Actinomycetota</taxon>
        <taxon>Actinomycetes</taxon>
        <taxon>Kitasatosporales</taxon>
        <taxon>Streptomycetaceae</taxon>
        <taxon>Streptomyces</taxon>
        <taxon>Streptomyces violaceusniger group</taxon>
    </lineage>
</organism>
<feature type="transmembrane region" description="Helical" evidence="1">
    <location>
        <begin position="135"/>
        <end position="152"/>
    </location>
</feature>
<sequence>MFGLLLFVPVAVAAWKFYQFARHPKDAPLRSVTLCLVTAVASYPLAMPATSKVSLIADHGTAKLAQNVLLLGTAYFLLCFYLYSADERAGGRRARREAGVVLVVAALLIADAATVPHDVFIGSFSTADMTIPQVAVFYGLAGAYPTYAMTVAGRWTRLCARQSSRPHSTGLWMAAVGMLAMAAACLVRAVMVLIRWAGGTVSHQLMAVVAFCLAVAILLFVVGITYPAVRTRITSARLWLRHRRDYRRLAPLWQLLAEAYPDNILKPSSDDPRETRRARGTHRRYYRRIVECRDGLVDISPYLVGQEDEGALLDFAPDELADRLRHAVEQVGQGASVPRRVIPLALSHGADQDSDVRQLVAVSEALSSSHSQSS</sequence>
<comment type="caution">
    <text evidence="3">The sequence shown here is derived from an EMBL/GenBank/DDBJ whole genome shotgun (WGS) entry which is preliminary data.</text>
</comment>
<evidence type="ECO:0000313" key="3">
    <source>
        <dbReference type="EMBL" id="GAA1708244.1"/>
    </source>
</evidence>
<keyword evidence="1" id="KW-0472">Membrane</keyword>
<evidence type="ECO:0000256" key="1">
    <source>
        <dbReference type="SAM" id="Phobius"/>
    </source>
</evidence>
<dbReference type="Pfam" id="PF20182">
    <property type="entry name" value="DUF6545"/>
    <property type="match status" value="1"/>
</dbReference>
<evidence type="ECO:0000313" key="4">
    <source>
        <dbReference type="Proteomes" id="UP001499947"/>
    </source>
</evidence>
<feature type="transmembrane region" description="Helical" evidence="1">
    <location>
        <begin position="64"/>
        <end position="85"/>
    </location>
</feature>
<name>A0ABN2IMZ6_9ACTN</name>
<accession>A0ABN2IMZ6</accession>
<keyword evidence="4" id="KW-1185">Reference proteome</keyword>
<protein>
    <recommendedName>
        <fullName evidence="2">DUF6545 domain-containing protein</fullName>
    </recommendedName>
</protein>
<keyword evidence="1" id="KW-0812">Transmembrane</keyword>
<feature type="domain" description="DUF6545" evidence="2">
    <location>
        <begin position="239"/>
        <end position="367"/>
    </location>
</feature>
<dbReference type="EMBL" id="BAAALR010000063">
    <property type="protein sequence ID" value="GAA1708244.1"/>
    <property type="molecule type" value="Genomic_DNA"/>
</dbReference>
<feature type="transmembrane region" description="Helical" evidence="1">
    <location>
        <begin position="172"/>
        <end position="194"/>
    </location>
</feature>
<dbReference type="Proteomes" id="UP001499947">
    <property type="component" value="Unassembled WGS sequence"/>
</dbReference>
<evidence type="ECO:0000259" key="2">
    <source>
        <dbReference type="Pfam" id="PF20182"/>
    </source>
</evidence>